<dbReference type="InterPro" id="IPR050397">
    <property type="entry name" value="Env_Response_Regulators"/>
</dbReference>
<keyword evidence="3" id="KW-0804">Transcription</keyword>
<dbReference type="Pfam" id="PF00027">
    <property type="entry name" value="cNMP_binding"/>
    <property type="match status" value="1"/>
</dbReference>
<evidence type="ECO:0000313" key="7">
    <source>
        <dbReference type="Proteomes" id="UP000197032"/>
    </source>
</evidence>
<dbReference type="SUPFAM" id="SSF46785">
    <property type="entry name" value="Winged helix' DNA-binding domain"/>
    <property type="match status" value="1"/>
</dbReference>
<proteinExistence type="predicted"/>
<reference evidence="7" key="1">
    <citation type="journal article" date="2017" name="Appl. Environ. Microbiol.">
        <title>Genomic Analysis of Calderihabitans maritimus KKC1, a Thermophilic, Hydrogenogenic, Carboxydotrophic Bacterium Isolated from Marine Sediment.</title>
        <authorList>
            <person name="Omae K."/>
            <person name="Yoneda Y."/>
            <person name="Fukuyama Y."/>
            <person name="Yoshida T."/>
            <person name="Sako Y."/>
        </authorList>
    </citation>
    <scope>NUCLEOTIDE SEQUENCE [LARGE SCALE GENOMIC DNA]</scope>
    <source>
        <strain evidence="7">KKC1</strain>
    </source>
</reference>
<dbReference type="PANTHER" id="PTHR24567">
    <property type="entry name" value="CRP FAMILY TRANSCRIPTIONAL REGULATORY PROTEIN"/>
    <property type="match status" value="1"/>
</dbReference>
<feature type="domain" description="HTH crp-type" evidence="5">
    <location>
        <begin position="146"/>
        <end position="219"/>
    </location>
</feature>
<dbReference type="Gene3D" id="1.10.10.10">
    <property type="entry name" value="Winged helix-like DNA-binding domain superfamily/Winged helix DNA-binding domain"/>
    <property type="match status" value="1"/>
</dbReference>
<accession>A0A1Z5HUK7</accession>
<name>A0A1Z5HUK7_9FIRM</name>
<dbReference type="PRINTS" id="PR00034">
    <property type="entry name" value="HTHCRP"/>
</dbReference>
<dbReference type="SMART" id="SM00100">
    <property type="entry name" value="cNMP"/>
    <property type="match status" value="1"/>
</dbReference>
<keyword evidence="7" id="KW-1185">Reference proteome</keyword>
<dbReference type="InterPro" id="IPR036388">
    <property type="entry name" value="WH-like_DNA-bd_sf"/>
</dbReference>
<dbReference type="InterPro" id="IPR012318">
    <property type="entry name" value="HTH_CRP"/>
</dbReference>
<dbReference type="InterPro" id="IPR014710">
    <property type="entry name" value="RmlC-like_jellyroll"/>
</dbReference>
<dbReference type="PROSITE" id="PS50042">
    <property type="entry name" value="CNMP_BINDING_3"/>
    <property type="match status" value="1"/>
</dbReference>
<dbReference type="GO" id="GO:0005829">
    <property type="term" value="C:cytosol"/>
    <property type="evidence" value="ECO:0007669"/>
    <property type="project" value="TreeGrafter"/>
</dbReference>
<dbReference type="PROSITE" id="PS51063">
    <property type="entry name" value="HTH_CRP_2"/>
    <property type="match status" value="1"/>
</dbReference>
<dbReference type="Pfam" id="PF13545">
    <property type="entry name" value="HTH_Crp_2"/>
    <property type="match status" value="1"/>
</dbReference>
<sequence>MNNIKHLRRIPIFADLSEDELRKLNEIIFLRRYRKKMFIFMEGEPGDGLYFVKSGQVKISKILEDGREKILRFLKEGDIFAEVLLFDPGPFPATAEAVEDSEIGIIRNEDMEEFLLKNPEIMLKILRVMSKRLRQAQMQVRDLAFKDTYGRLAGMLLKLAEEYGEKSEEGTTIKLSLSQQELANLIGSSRETVARILGDFRKRGAIVIKRQKITILDEEELQSWL</sequence>
<evidence type="ECO:0000259" key="5">
    <source>
        <dbReference type="PROSITE" id="PS51063"/>
    </source>
</evidence>
<dbReference type="GO" id="GO:0003700">
    <property type="term" value="F:DNA-binding transcription factor activity"/>
    <property type="evidence" value="ECO:0007669"/>
    <property type="project" value="TreeGrafter"/>
</dbReference>
<evidence type="ECO:0000259" key="4">
    <source>
        <dbReference type="PROSITE" id="PS50042"/>
    </source>
</evidence>
<dbReference type="InterPro" id="IPR036390">
    <property type="entry name" value="WH_DNA-bd_sf"/>
</dbReference>
<dbReference type="InterPro" id="IPR018490">
    <property type="entry name" value="cNMP-bd_dom_sf"/>
</dbReference>
<evidence type="ECO:0000256" key="2">
    <source>
        <dbReference type="ARBA" id="ARBA00023125"/>
    </source>
</evidence>
<dbReference type="RefSeq" id="WP_088554242.1">
    <property type="nucleotide sequence ID" value="NZ_BDGJ01000111.1"/>
</dbReference>
<dbReference type="SMART" id="SM00419">
    <property type="entry name" value="HTH_CRP"/>
    <property type="match status" value="1"/>
</dbReference>
<dbReference type="InterPro" id="IPR000595">
    <property type="entry name" value="cNMP-bd_dom"/>
</dbReference>
<dbReference type="CDD" id="cd00092">
    <property type="entry name" value="HTH_CRP"/>
    <property type="match status" value="1"/>
</dbReference>
<dbReference type="FunFam" id="1.10.10.10:FF:000019">
    <property type="entry name" value="Crp/Fnr family transcriptional regulator"/>
    <property type="match status" value="1"/>
</dbReference>
<dbReference type="CDD" id="cd00038">
    <property type="entry name" value="CAP_ED"/>
    <property type="match status" value="1"/>
</dbReference>
<evidence type="ECO:0000256" key="1">
    <source>
        <dbReference type="ARBA" id="ARBA00023015"/>
    </source>
</evidence>
<dbReference type="SUPFAM" id="SSF51206">
    <property type="entry name" value="cAMP-binding domain-like"/>
    <property type="match status" value="1"/>
</dbReference>
<dbReference type="EMBL" id="BDGJ01000111">
    <property type="protein sequence ID" value="GAW93011.1"/>
    <property type="molecule type" value="Genomic_DNA"/>
</dbReference>
<comment type="caution">
    <text evidence="6">The sequence shown here is derived from an EMBL/GenBank/DDBJ whole genome shotgun (WGS) entry which is preliminary data.</text>
</comment>
<evidence type="ECO:0000256" key="3">
    <source>
        <dbReference type="ARBA" id="ARBA00023163"/>
    </source>
</evidence>
<keyword evidence="2" id="KW-0238">DNA-binding</keyword>
<dbReference type="OrthoDB" id="9798104at2"/>
<protein>
    <submittedName>
        <fullName evidence="6">cAMP-binding proteins</fullName>
    </submittedName>
</protein>
<dbReference type="Proteomes" id="UP000197032">
    <property type="component" value="Unassembled WGS sequence"/>
</dbReference>
<dbReference type="AlphaFoldDB" id="A0A1Z5HUK7"/>
<dbReference type="GO" id="GO:0003677">
    <property type="term" value="F:DNA binding"/>
    <property type="evidence" value="ECO:0007669"/>
    <property type="project" value="UniProtKB-KW"/>
</dbReference>
<feature type="domain" description="Cyclic nucleotide-binding" evidence="4">
    <location>
        <begin position="12"/>
        <end position="132"/>
    </location>
</feature>
<dbReference type="Gene3D" id="2.60.120.10">
    <property type="entry name" value="Jelly Rolls"/>
    <property type="match status" value="1"/>
</dbReference>
<gene>
    <name evidence="6" type="ORF">KKC1_21550</name>
</gene>
<evidence type="ECO:0000313" key="6">
    <source>
        <dbReference type="EMBL" id="GAW93011.1"/>
    </source>
</evidence>
<organism evidence="6 7">
    <name type="scientific">Calderihabitans maritimus</name>
    <dbReference type="NCBI Taxonomy" id="1246530"/>
    <lineage>
        <taxon>Bacteria</taxon>
        <taxon>Bacillati</taxon>
        <taxon>Bacillota</taxon>
        <taxon>Clostridia</taxon>
        <taxon>Neomoorellales</taxon>
        <taxon>Calderihabitantaceae</taxon>
        <taxon>Calderihabitans</taxon>
    </lineage>
</organism>
<keyword evidence="1" id="KW-0805">Transcription regulation</keyword>
<dbReference type="PANTHER" id="PTHR24567:SF74">
    <property type="entry name" value="HTH-TYPE TRANSCRIPTIONAL REGULATOR ARCR"/>
    <property type="match status" value="1"/>
</dbReference>